<name>A0ABU1B0F0_9BACT</name>
<reference evidence="2 3" key="1">
    <citation type="submission" date="2023-04" db="EMBL/GenBank/DDBJ databases">
        <title>A novel bacteria isolated from coastal sediment.</title>
        <authorList>
            <person name="Liu X.-J."/>
            <person name="Du Z.-J."/>
        </authorList>
    </citation>
    <scope>NUCLEOTIDE SEQUENCE [LARGE SCALE GENOMIC DNA]</scope>
    <source>
        <strain evidence="2 3">SDUM461003</strain>
    </source>
</reference>
<evidence type="ECO:0000313" key="3">
    <source>
        <dbReference type="Proteomes" id="UP001225316"/>
    </source>
</evidence>
<keyword evidence="3" id="KW-1185">Reference proteome</keyword>
<feature type="region of interest" description="Disordered" evidence="1">
    <location>
        <begin position="1"/>
        <end position="44"/>
    </location>
</feature>
<dbReference type="EMBL" id="JARXHW010000256">
    <property type="protein sequence ID" value="MDQ8209862.1"/>
    <property type="molecule type" value="Genomic_DNA"/>
</dbReference>
<sequence>MSEAIGSSRTCLWFRGLPTRPGAQRTGPPTHKRRPARGQGEPGQYRRLQPELLEAIFSSTNLEAAYRRVKANDGAAGVDGVSLADFT</sequence>
<dbReference type="Proteomes" id="UP001225316">
    <property type="component" value="Unassembled WGS sequence"/>
</dbReference>
<accession>A0ABU1B0F0</accession>
<evidence type="ECO:0000313" key="2">
    <source>
        <dbReference type="EMBL" id="MDQ8209862.1"/>
    </source>
</evidence>
<comment type="caution">
    <text evidence="2">The sequence shown here is derived from an EMBL/GenBank/DDBJ whole genome shotgun (WGS) entry which is preliminary data.</text>
</comment>
<proteinExistence type="predicted"/>
<protein>
    <submittedName>
        <fullName evidence="2">Uncharacterized protein</fullName>
    </submittedName>
</protein>
<evidence type="ECO:0000256" key="1">
    <source>
        <dbReference type="SAM" id="MobiDB-lite"/>
    </source>
</evidence>
<feature type="non-terminal residue" evidence="2">
    <location>
        <position position="87"/>
    </location>
</feature>
<feature type="compositionally biased region" description="Polar residues" evidence="1">
    <location>
        <begin position="1"/>
        <end position="10"/>
    </location>
</feature>
<organism evidence="2 3">
    <name type="scientific">Thalassobacterium maritimum</name>
    <dbReference type="NCBI Taxonomy" id="3041265"/>
    <lineage>
        <taxon>Bacteria</taxon>
        <taxon>Pseudomonadati</taxon>
        <taxon>Verrucomicrobiota</taxon>
        <taxon>Opitutia</taxon>
        <taxon>Puniceicoccales</taxon>
        <taxon>Coraliomargaritaceae</taxon>
        <taxon>Thalassobacterium</taxon>
    </lineage>
</organism>
<gene>
    <name evidence="2" type="ORF">QEH52_20255</name>
</gene>